<name>A0A8D5GAW2_9PROT</name>
<comment type="pathway">
    <text evidence="4">Cofactor biosynthesis; tetrahydrofolylpolyglutamate biosynthesis.</text>
</comment>
<dbReference type="KEGG" id="mpau:ZMTM_11450"/>
<evidence type="ECO:0000256" key="5">
    <source>
        <dbReference type="ARBA" id="ARBA00008276"/>
    </source>
</evidence>
<dbReference type="InterPro" id="IPR013221">
    <property type="entry name" value="Mur_ligase_cen"/>
</dbReference>
<dbReference type="NCBIfam" id="NF008101">
    <property type="entry name" value="PRK10846.1"/>
    <property type="match status" value="1"/>
</dbReference>
<dbReference type="Proteomes" id="UP000826722">
    <property type="component" value="Chromosome"/>
</dbReference>
<gene>
    <name evidence="25" type="primary">folC</name>
    <name evidence="25" type="ORF">ZMTM_11450</name>
</gene>
<keyword evidence="11" id="KW-0479">Metal-binding</keyword>
<protein>
    <recommendedName>
        <fullName evidence="9">Dihydrofolate synthase/folylpolyglutamate synthase</fullName>
        <ecNumber evidence="7">6.3.2.12</ecNumber>
        <ecNumber evidence="8">6.3.2.17</ecNumber>
    </recommendedName>
    <alternativeName>
        <fullName evidence="18">Folylpoly-gamma-glutamate synthetase-dihydrofolate synthetase</fullName>
    </alternativeName>
    <alternativeName>
        <fullName evidence="16">Folylpolyglutamate synthetase</fullName>
    </alternativeName>
    <alternativeName>
        <fullName evidence="17">Tetrahydrofolylpolyglutamate synthase</fullName>
    </alternativeName>
</protein>
<evidence type="ECO:0000313" key="25">
    <source>
        <dbReference type="EMBL" id="BCM24886.1"/>
    </source>
</evidence>
<evidence type="ECO:0000256" key="14">
    <source>
        <dbReference type="ARBA" id="ARBA00022842"/>
    </source>
</evidence>
<dbReference type="FunFam" id="3.40.1190.10:FF:000004">
    <property type="entry name" value="Dihydrofolate synthase/folylpolyglutamate synthase"/>
    <property type="match status" value="1"/>
</dbReference>
<keyword evidence="14" id="KW-0460">Magnesium</keyword>
<dbReference type="SUPFAM" id="SSF53244">
    <property type="entry name" value="MurD-like peptide ligases, peptide-binding domain"/>
    <property type="match status" value="1"/>
</dbReference>
<keyword evidence="12" id="KW-0547">Nucleotide-binding</keyword>
<comment type="subunit">
    <text evidence="6">Monomer.</text>
</comment>
<comment type="catalytic activity">
    <reaction evidence="22">
        <text>7,8-dihydropteroate + L-glutamate + ATP = 7,8-dihydrofolate + ADP + phosphate + H(+)</text>
        <dbReference type="Rhea" id="RHEA:23584"/>
        <dbReference type="ChEBI" id="CHEBI:15378"/>
        <dbReference type="ChEBI" id="CHEBI:17839"/>
        <dbReference type="ChEBI" id="CHEBI:29985"/>
        <dbReference type="ChEBI" id="CHEBI:30616"/>
        <dbReference type="ChEBI" id="CHEBI:43474"/>
        <dbReference type="ChEBI" id="CHEBI:57451"/>
        <dbReference type="ChEBI" id="CHEBI:456216"/>
        <dbReference type="EC" id="6.3.2.12"/>
    </reaction>
</comment>
<evidence type="ECO:0000256" key="18">
    <source>
        <dbReference type="ARBA" id="ARBA00032510"/>
    </source>
</evidence>
<dbReference type="InterPro" id="IPR036615">
    <property type="entry name" value="Mur_ligase_C_dom_sf"/>
</dbReference>
<evidence type="ECO:0000256" key="1">
    <source>
        <dbReference type="ARBA" id="ARBA00001946"/>
    </source>
</evidence>
<keyword evidence="13" id="KW-0067">ATP-binding</keyword>
<comment type="function">
    <text evidence="2">Functions in two distinct reactions of the de novo folate biosynthetic pathway. Catalyzes the addition of a glutamate residue to dihydropteroate (7,8-dihydropteroate or H2Pte) to form dihydrofolate (7,8-dihydrofolate monoglutamate or H2Pte-Glu). Also catalyzes successive additions of L-glutamate to tetrahydrofolate or 10-formyltetrahydrofolate or 5,10-methylenetetrahydrofolate, leading to folylpolyglutamate derivatives.</text>
</comment>
<evidence type="ECO:0000259" key="23">
    <source>
        <dbReference type="Pfam" id="PF02875"/>
    </source>
</evidence>
<comment type="catalytic activity">
    <reaction evidence="20">
        <text>10-formyltetrahydrofolyl-(gamma-L-Glu)(n) + L-glutamate + ATP = 10-formyltetrahydrofolyl-(gamma-L-Glu)(n+1) + ADP + phosphate + H(+)</text>
        <dbReference type="Rhea" id="RHEA:51904"/>
        <dbReference type="Rhea" id="RHEA-COMP:13088"/>
        <dbReference type="Rhea" id="RHEA-COMP:14300"/>
        <dbReference type="ChEBI" id="CHEBI:15378"/>
        <dbReference type="ChEBI" id="CHEBI:29985"/>
        <dbReference type="ChEBI" id="CHEBI:30616"/>
        <dbReference type="ChEBI" id="CHEBI:43474"/>
        <dbReference type="ChEBI" id="CHEBI:134413"/>
        <dbReference type="ChEBI" id="CHEBI:456216"/>
        <dbReference type="EC" id="6.3.2.17"/>
    </reaction>
</comment>
<organism evidence="25 26">
    <name type="scientific">Methyloradius palustris</name>
    <dbReference type="NCBI Taxonomy" id="2778876"/>
    <lineage>
        <taxon>Bacteria</taxon>
        <taxon>Pseudomonadati</taxon>
        <taxon>Pseudomonadota</taxon>
        <taxon>Betaproteobacteria</taxon>
        <taxon>Nitrosomonadales</taxon>
        <taxon>Methylophilaceae</taxon>
        <taxon>Methyloradius</taxon>
    </lineage>
</organism>
<dbReference type="InterPro" id="IPR036565">
    <property type="entry name" value="Mur-like_cat_sf"/>
</dbReference>
<dbReference type="PANTHER" id="PTHR11136">
    <property type="entry name" value="FOLYLPOLYGLUTAMATE SYNTHASE-RELATED"/>
    <property type="match status" value="1"/>
</dbReference>
<evidence type="ECO:0000256" key="9">
    <source>
        <dbReference type="ARBA" id="ARBA00019357"/>
    </source>
</evidence>
<comment type="cofactor">
    <cofactor evidence="1">
        <name>Mg(2+)</name>
        <dbReference type="ChEBI" id="CHEBI:18420"/>
    </cofactor>
</comment>
<dbReference type="EC" id="6.3.2.12" evidence="7"/>
<evidence type="ECO:0000256" key="2">
    <source>
        <dbReference type="ARBA" id="ARBA00002714"/>
    </source>
</evidence>
<dbReference type="GO" id="GO:0005524">
    <property type="term" value="F:ATP binding"/>
    <property type="evidence" value="ECO:0007669"/>
    <property type="project" value="UniProtKB-KW"/>
</dbReference>
<evidence type="ECO:0000256" key="13">
    <source>
        <dbReference type="ARBA" id="ARBA00022840"/>
    </source>
</evidence>
<accession>A0A8D5GAW2</accession>
<keyword evidence="10" id="KW-0436">Ligase</keyword>
<evidence type="ECO:0000256" key="16">
    <source>
        <dbReference type="ARBA" id="ARBA00030048"/>
    </source>
</evidence>
<keyword evidence="15" id="KW-0289">Folate biosynthesis</keyword>
<comment type="catalytic activity">
    <reaction evidence="21">
        <text>(6R)-5,10-methylenetetrahydrofolyl-(gamma-L-Glu)(n) + L-glutamate + ATP = (6R)-5,10-methylenetetrahydrofolyl-(gamma-L-Glu)(n+1) + ADP + phosphate + H(+)</text>
        <dbReference type="Rhea" id="RHEA:51912"/>
        <dbReference type="Rhea" id="RHEA-COMP:13257"/>
        <dbReference type="Rhea" id="RHEA-COMP:13258"/>
        <dbReference type="ChEBI" id="CHEBI:15378"/>
        <dbReference type="ChEBI" id="CHEBI:29985"/>
        <dbReference type="ChEBI" id="CHEBI:30616"/>
        <dbReference type="ChEBI" id="CHEBI:43474"/>
        <dbReference type="ChEBI" id="CHEBI:136572"/>
        <dbReference type="ChEBI" id="CHEBI:456216"/>
        <dbReference type="EC" id="6.3.2.17"/>
    </reaction>
</comment>
<reference evidence="25" key="1">
    <citation type="journal article" date="2021" name="Arch. Microbiol.">
        <title>Methyloradius palustris gen. nov., sp. nov., a methanol-oxidizing bacterium isolated from snow.</title>
        <authorList>
            <person name="Miyadera T."/>
            <person name="Kojima H."/>
            <person name="Fukui M."/>
        </authorList>
    </citation>
    <scope>NUCLEOTIDE SEQUENCE</scope>
    <source>
        <strain evidence="25">Zm11</strain>
    </source>
</reference>
<dbReference type="GO" id="GO:0046654">
    <property type="term" value="P:tetrahydrofolate biosynthetic process"/>
    <property type="evidence" value="ECO:0007669"/>
    <property type="project" value="UniProtKB-UniPathway"/>
</dbReference>
<keyword evidence="26" id="KW-1185">Reference proteome</keyword>
<evidence type="ECO:0000256" key="15">
    <source>
        <dbReference type="ARBA" id="ARBA00022909"/>
    </source>
</evidence>
<evidence type="ECO:0000256" key="17">
    <source>
        <dbReference type="ARBA" id="ARBA00030592"/>
    </source>
</evidence>
<comment type="similarity">
    <text evidence="5">Belongs to the folylpolyglutamate synthase family.</text>
</comment>
<evidence type="ECO:0000313" key="26">
    <source>
        <dbReference type="Proteomes" id="UP000826722"/>
    </source>
</evidence>
<dbReference type="GO" id="GO:0004326">
    <property type="term" value="F:tetrahydrofolylpolyglutamate synthase activity"/>
    <property type="evidence" value="ECO:0007669"/>
    <property type="project" value="UniProtKB-EC"/>
</dbReference>
<comment type="pathway">
    <text evidence="3">Cofactor biosynthesis; tetrahydrofolate biosynthesis; 7,8-dihydrofolate from 2-amino-4-hydroxy-6-hydroxymethyl-7,8-dihydropteridine diphosphate and 4-aminobenzoate: step 2/2.</text>
</comment>
<dbReference type="Pfam" id="PF08245">
    <property type="entry name" value="Mur_ligase_M"/>
    <property type="match status" value="1"/>
</dbReference>
<evidence type="ECO:0000256" key="10">
    <source>
        <dbReference type="ARBA" id="ARBA00022598"/>
    </source>
</evidence>
<dbReference type="InterPro" id="IPR004101">
    <property type="entry name" value="Mur_ligase_C"/>
</dbReference>
<feature type="domain" description="Mur ligase central" evidence="24">
    <location>
        <begin position="24"/>
        <end position="239"/>
    </location>
</feature>
<evidence type="ECO:0000256" key="6">
    <source>
        <dbReference type="ARBA" id="ARBA00011245"/>
    </source>
</evidence>
<dbReference type="PIRSF" id="PIRSF001563">
    <property type="entry name" value="Folylpolyglu_synth"/>
    <property type="match status" value="1"/>
</dbReference>
<dbReference type="GO" id="GO:0005737">
    <property type="term" value="C:cytoplasm"/>
    <property type="evidence" value="ECO:0007669"/>
    <property type="project" value="TreeGrafter"/>
</dbReference>
<dbReference type="PANTHER" id="PTHR11136:SF0">
    <property type="entry name" value="DIHYDROFOLATE SYNTHETASE-RELATED"/>
    <property type="match status" value="1"/>
</dbReference>
<evidence type="ECO:0000256" key="4">
    <source>
        <dbReference type="ARBA" id="ARBA00005150"/>
    </source>
</evidence>
<dbReference type="Gene3D" id="3.40.1190.10">
    <property type="entry name" value="Mur-like, catalytic domain"/>
    <property type="match status" value="1"/>
</dbReference>
<evidence type="ECO:0000256" key="11">
    <source>
        <dbReference type="ARBA" id="ARBA00022723"/>
    </source>
</evidence>
<dbReference type="EC" id="6.3.2.17" evidence="8"/>
<evidence type="ECO:0000256" key="21">
    <source>
        <dbReference type="ARBA" id="ARBA00049035"/>
    </source>
</evidence>
<dbReference type="UniPathway" id="UPA00077">
    <property type="reaction ID" value="UER00157"/>
</dbReference>
<evidence type="ECO:0000256" key="20">
    <source>
        <dbReference type="ARBA" id="ARBA00047808"/>
    </source>
</evidence>
<evidence type="ECO:0000256" key="22">
    <source>
        <dbReference type="ARBA" id="ARBA00049161"/>
    </source>
</evidence>
<dbReference type="GO" id="GO:0046656">
    <property type="term" value="P:folic acid biosynthetic process"/>
    <property type="evidence" value="ECO:0007669"/>
    <property type="project" value="UniProtKB-KW"/>
</dbReference>
<feature type="domain" description="Mur ligase C-terminal" evidence="23">
    <location>
        <begin position="264"/>
        <end position="386"/>
    </location>
</feature>
<evidence type="ECO:0000256" key="19">
    <source>
        <dbReference type="ARBA" id="ARBA00047493"/>
    </source>
</evidence>
<dbReference type="AlphaFoldDB" id="A0A8D5GAW2"/>
<dbReference type="SUPFAM" id="SSF53623">
    <property type="entry name" value="MurD-like peptide ligases, catalytic domain"/>
    <property type="match status" value="1"/>
</dbReference>
<dbReference type="NCBIfam" id="TIGR01499">
    <property type="entry name" value="folC"/>
    <property type="match status" value="1"/>
</dbReference>
<dbReference type="GO" id="GO:0046872">
    <property type="term" value="F:metal ion binding"/>
    <property type="evidence" value="ECO:0007669"/>
    <property type="project" value="UniProtKB-KW"/>
</dbReference>
<evidence type="ECO:0000256" key="3">
    <source>
        <dbReference type="ARBA" id="ARBA00004799"/>
    </source>
</evidence>
<dbReference type="EMBL" id="AP024110">
    <property type="protein sequence ID" value="BCM24886.1"/>
    <property type="molecule type" value="Genomic_DNA"/>
</dbReference>
<evidence type="ECO:0000259" key="24">
    <source>
        <dbReference type="Pfam" id="PF08245"/>
    </source>
</evidence>
<comment type="catalytic activity">
    <reaction evidence="19">
        <text>(6S)-5,6,7,8-tetrahydrofolyl-(gamma-L-Glu)(n) + L-glutamate + ATP = (6S)-5,6,7,8-tetrahydrofolyl-(gamma-L-Glu)(n+1) + ADP + phosphate + H(+)</text>
        <dbReference type="Rhea" id="RHEA:10580"/>
        <dbReference type="Rhea" id="RHEA-COMP:14738"/>
        <dbReference type="Rhea" id="RHEA-COMP:14740"/>
        <dbReference type="ChEBI" id="CHEBI:15378"/>
        <dbReference type="ChEBI" id="CHEBI:29985"/>
        <dbReference type="ChEBI" id="CHEBI:30616"/>
        <dbReference type="ChEBI" id="CHEBI:43474"/>
        <dbReference type="ChEBI" id="CHEBI:141005"/>
        <dbReference type="ChEBI" id="CHEBI:456216"/>
        <dbReference type="EC" id="6.3.2.17"/>
    </reaction>
</comment>
<dbReference type="Pfam" id="PF02875">
    <property type="entry name" value="Mur_ligase_C"/>
    <property type="match status" value="1"/>
</dbReference>
<sequence length="400" mass="43761">MGLDRVNSVKQRLNLTKKFPIIIVGGTNGKGSTCAMLERVYSAAGYRVACYTSPHLLAYNERVRVAEKNASDQDLCSAFAAVEAARQDTELTYFEFATLAAYWHFTQSTIDIAVLEVGLGGRLDAVNVFDPDCTIVTSIDLDHMDFLGNNRESIAYEKAGIFRKGITAICGEPNPPHTLIEHAEKIQADLKLINQDFSFQSKGQSWIYSDLLEEVTDLPFPALAGDFQLYNAACVIAAVHAMQDQLFVPIDHIIEGLKTVGLAGRFQKFNQQRTVILDVAHNPHAAAGLALNLSQNACKGRTLGVFAMLADKDVSGVVEILNSKIDVWYLAGINQKRGATAQQLQAIVQEQSSSAEVHNFVDTTAAYRQACIDATENDRIVVFGSFFTVADVMRMLPSAS</sequence>
<evidence type="ECO:0000256" key="8">
    <source>
        <dbReference type="ARBA" id="ARBA00013025"/>
    </source>
</evidence>
<dbReference type="Gene3D" id="3.90.190.20">
    <property type="entry name" value="Mur ligase, C-terminal domain"/>
    <property type="match status" value="1"/>
</dbReference>
<proteinExistence type="inferred from homology"/>
<dbReference type="GO" id="GO:0008841">
    <property type="term" value="F:dihydrofolate synthase activity"/>
    <property type="evidence" value="ECO:0007669"/>
    <property type="project" value="UniProtKB-EC"/>
</dbReference>
<evidence type="ECO:0000256" key="7">
    <source>
        <dbReference type="ARBA" id="ARBA00013023"/>
    </source>
</evidence>
<dbReference type="InterPro" id="IPR001645">
    <property type="entry name" value="Folylpolyglutamate_synth"/>
</dbReference>
<evidence type="ECO:0000256" key="12">
    <source>
        <dbReference type="ARBA" id="ARBA00022741"/>
    </source>
</evidence>